<dbReference type="Proteomes" id="UP001345963">
    <property type="component" value="Unassembled WGS sequence"/>
</dbReference>
<keyword evidence="3" id="KW-1185">Reference proteome</keyword>
<dbReference type="EMBL" id="JAHUTI010083153">
    <property type="protein sequence ID" value="MED6259328.1"/>
    <property type="molecule type" value="Genomic_DNA"/>
</dbReference>
<proteinExistence type="predicted"/>
<evidence type="ECO:0000256" key="1">
    <source>
        <dbReference type="SAM" id="Phobius"/>
    </source>
</evidence>
<keyword evidence="1" id="KW-1133">Transmembrane helix</keyword>
<organism evidence="2 3">
    <name type="scientific">Ataeniobius toweri</name>
    <dbReference type="NCBI Taxonomy" id="208326"/>
    <lineage>
        <taxon>Eukaryota</taxon>
        <taxon>Metazoa</taxon>
        <taxon>Chordata</taxon>
        <taxon>Craniata</taxon>
        <taxon>Vertebrata</taxon>
        <taxon>Euteleostomi</taxon>
        <taxon>Actinopterygii</taxon>
        <taxon>Neopterygii</taxon>
        <taxon>Teleostei</taxon>
        <taxon>Neoteleostei</taxon>
        <taxon>Acanthomorphata</taxon>
        <taxon>Ovalentaria</taxon>
        <taxon>Atherinomorphae</taxon>
        <taxon>Cyprinodontiformes</taxon>
        <taxon>Goodeidae</taxon>
        <taxon>Ataeniobius</taxon>
    </lineage>
</organism>
<dbReference type="Gene3D" id="2.60.40.10">
    <property type="entry name" value="Immunoglobulins"/>
    <property type="match status" value="1"/>
</dbReference>
<protein>
    <recommendedName>
        <fullName evidence="4">Immunoglobulin V-set domain-containing protein</fullName>
    </recommendedName>
</protein>
<keyword evidence="1" id="KW-0812">Transmembrane</keyword>
<gene>
    <name evidence="2" type="ORF">ATANTOWER_020982</name>
</gene>
<evidence type="ECO:0000313" key="3">
    <source>
        <dbReference type="Proteomes" id="UP001345963"/>
    </source>
</evidence>
<accession>A0ABU7C990</accession>
<dbReference type="SUPFAM" id="SSF48726">
    <property type="entry name" value="Immunoglobulin"/>
    <property type="match status" value="1"/>
</dbReference>
<evidence type="ECO:0000313" key="2">
    <source>
        <dbReference type="EMBL" id="MED6259328.1"/>
    </source>
</evidence>
<feature type="transmembrane region" description="Helical" evidence="1">
    <location>
        <begin position="66"/>
        <end position="86"/>
    </location>
</feature>
<sequence length="105" mass="11733">MVDLREGPSRLHVSRLRTEDSGLYLCNLKTDDGYGSAKCQIKVTAAGNFQPQRPTMNPQPKIWGRTSIYILVELTAALAVALLVTLRCCCRSMKSAEKNNTYQRV</sequence>
<evidence type="ECO:0008006" key="4">
    <source>
        <dbReference type="Google" id="ProtNLM"/>
    </source>
</evidence>
<comment type="caution">
    <text evidence="2">The sequence shown here is derived from an EMBL/GenBank/DDBJ whole genome shotgun (WGS) entry which is preliminary data.</text>
</comment>
<keyword evidence="1" id="KW-0472">Membrane</keyword>
<reference evidence="2 3" key="1">
    <citation type="submission" date="2021-07" db="EMBL/GenBank/DDBJ databases">
        <authorList>
            <person name="Palmer J.M."/>
        </authorList>
    </citation>
    <scope>NUCLEOTIDE SEQUENCE [LARGE SCALE GENOMIC DNA]</scope>
    <source>
        <strain evidence="2 3">AT_MEX2019</strain>
        <tissue evidence="2">Muscle</tissue>
    </source>
</reference>
<dbReference type="InterPro" id="IPR036179">
    <property type="entry name" value="Ig-like_dom_sf"/>
</dbReference>
<name>A0ABU7C990_9TELE</name>
<dbReference type="InterPro" id="IPR013783">
    <property type="entry name" value="Ig-like_fold"/>
</dbReference>